<dbReference type="AlphaFoldDB" id="B6GC61"/>
<name>B6GC61_9ACTN</name>
<keyword evidence="6" id="KW-0479">Metal-binding</keyword>
<protein>
    <recommendedName>
        <fullName evidence="4">hydroxyethylthiazole kinase</fullName>
        <ecNumber evidence="4">2.7.1.50</ecNumber>
    </recommendedName>
</protein>
<evidence type="ECO:0000256" key="6">
    <source>
        <dbReference type="ARBA" id="ARBA00022723"/>
    </source>
</evidence>
<dbReference type="GO" id="GO:0005524">
    <property type="term" value="F:ATP binding"/>
    <property type="evidence" value="ECO:0007669"/>
    <property type="project" value="UniProtKB-KW"/>
</dbReference>
<keyword evidence="11" id="KW-0784">Thiamine biosynthesis</keyword>
<dbReference type="GO" id="GO:0009229">
    <property type="term" value="P:thiamine diphosphate biosynthetic process"/>
    <property type="evidence" value="ECO:0007669"/>
    <property type="project" value="UniProtKB-UniPathway"/>
</dbReference>
<dbReference type="Proteomes" id="UP000003560">
    <property type="component" value="Unassembled WGS sequence"/>
</dbReference>
<dbReference type="InterPro" id="IPR029056">
    <property type="entry name" value="Ribokinase-like"/>
</dbReference>
<dbReference type="SUPFAM" id="SSF53613">
    <property type="entry name" value="Ribokinase-like"/>
    <property type="match status" value="1"/>
</dbReference>
<dbReference type="GO" id="GO:0000287">
    <property type="term" value="F:magnesium ion binding"/>
    <property type="evidence" value="ECO:0007669"/>
    <property type="project" value="InterPro"/>
</dbReference>
<keyword evidence="5" id="KW-0808">Transferase</keyword>
<dbReference type="Pfam" id="PF02110">
    <property type="entry name" value="HK"/>
    <property type="match status" value="1"/>
</dbReference>
<dbReference type="STRING" id="445975.COLSTE_01680"/>
<evidence type="ECO:0000256" key="3">
    <source>
        <dbReference type="ARBA" id="ARBA00004868"/>
    </source>
</evidence>
<dbReference type="EMBL" id="ABXJ01000090">
    <property type="protein sequence ID" value="EEA90136.1"/>
    <property type="molecule type" value="Genomic_DNA"/>
</dbReference>
<dbReference type="HOGENOM" id="CLU_3018686_0_0_11"/>
<dbReference type="GO" id="GO:0009228">
    <property type="term" value="P:thiamine biosynthetic process"/>
    <property type="evidence" value="ECO:0007669"/>
    <property type="project" value="UniProtKB-KW"/>
</dbReference>
<keyword evidence="7" id="KW-0547">Nucleotide-binding</keyword>
<dbReference type="PRINTS" id="PR01099">
    <property type="entry name" value="HYETHTZKNASE"/>
</dbReference>
<dbReference type="UniPathway" id="UPA00060">
    <property type="reaction ID" value="UER00139"/>
</dbReference>
<evidence type="ECO:0000256" key="4">
    <source>
        <dbReference type="ARBA" id="ARBA00012129"/>
    </source>
</evidence>
<dbReference type="InterPro" id="IPR000417">
    <property type="entry name" value="Hyethyz_kinase"/>
</dbReference>
<feature type="non-terminal residue" evidence="12">
    <location>
        <position position="56"/>
    </location>
</feature>
<keyword evidence="9" id="KW-0067">ATP-binding</keyword>
<evidence type="ECO:0000256" key="8">
    <source>
        <dbReference type="ARBA" id="ARBA00022777"/>
    </source>
</evidence>
<proteinExistence type="predicted"/>
<dbReference type="eggNOG" id="COG2145">
    <property type="taxonomic scope" value="Bacteria"/>
</dbReference>
<gene>
    <name evidence="12" type="ORF">COLSTE_01680</name>
</gene>
<evidence type="ECO:0000256" key="11">
    <source>
        <dbReference type="ARBA" id="ARBA00022977"/>
    </source>
</evidence>
<comment type="caution">
    <text evidence="12">The sequence shown here is derived from an EMBL/GenBank/DDBJ whole genome shotgun (WGS) entry which is preliminary data.</text>
</comment>
<dbReference type="EC" id="2.7.1.50" evidence="4"/>
<evidence type="ECO:0000256" key="5">
    <source>
        <dbReference type="ARBA" id="ARBA00022679"/>
    </source>
</evidence>
<evidence type="ECO:0000256" key="9">
    <source>
        <dbReference type="ARBA" id="ARBA00022840"/>
    </source>
</evidence>
<evidence type="ECO:0000256" key="2">
    <source>
        <dbReference type="ARBA" id="ARBA00001946"/>
    </source>
</evidence>
<keyword evidence="13" id="KW-1185">Reference proteome</keyword>
<reference evidence="12 13" key="2">
    <citation type="submission" date="2008-10" db="EMBL/GenBank/DDBJ databases">
        <authorList>
            <person name="Fulton L."/>
            <person name="Clifton S."/>
            <person name="Fulton B."/>
            <person name="Xu J."/>
            <person name="Minx P."/>
            <person name="Pepin K.H."/>
            <person name="Johnson M."/>
            <person name="Thiruvilangam P."/>
            <person name="Bhonagiri V."/>
            <person name="Nash W.E."/>
            <person name="Mardis E.R."/>
            <person name="Wilson R.K."/>
        </authorList>
    </citation>
    <scope>NUCLEOTIDE SEQUENCE [LARGE SCALE GENOMIC DNA]</scope>
    <source>
        <strain evidence="12 13">DSM 13279</strain>
    </source>
</reference>
<dbReference type="GO" id="GO:0004417">
    <property type="term" value="F:hydroxyethylthiazole kinase activity"/>
    <property type="evidence" value="ECO:0007669"/>
    <property type="project" value="UniProtKB-EC"/>
</dbReference>
<comment type="cofactor">
    <cofactor evidence="2">
        <name>Mg(2+)</name>
        <dbReference type="ChEBI" id="CHEBI:18420"/>
    </cofactor>
</comment>
<evidence type="ECO:0000313" key="13">
    <source>
        <dbReference type="Proteomes" id="UP000003560"/>
    </source>
</evidence>
<evidence type="ECO:0000313" key="12">
    <source>
        <dbReference type="EMBL" id="EEA90136.1"/>
    </source>
</evidence>
<reference evidence="12 13" key="1">
    <citation type="submission" date="2008-10" db="EMBL/GenBank/DDBJ databases">
        <title>Draft genome sequence of Collinsella stercoris (DSM 13279).</title>
        <authorList>
            <person name="Sudarsanam P."/>
            <person name="Ley R."/>
            <person name="Guruge J."/>
            <person name="Turnbaugh P.J."/>
            <person name="Mahowald M."/>
            <person name="Liep D."/>
            <person name="Gordon J."/>
        </authorList>
    </citation>
    <scope>NUCLEOTIDE SEQUENCE [LARGE SCALE GENOMIC DNA]</scope>
    <source>
        <strain evidence="12 13">DSM 13279</strain>
    </source>
</reference>
<accession>B6GC61</accession>
<comment type="catalytic activity">
    <reaction evidence="1">
        <text>5-(2-hydroxyethyl)-4-methylthiazole + ATP = 4-methyl-5-(2-phosphooxyethyl)-thiazole + ADP + H(+)</text>
        <dbReference type="Rhea" id="RHEA:24212"/>
        <dbReference type="ChEBI" id="CHEBI:15378"/>
        <dbReference type="ChEBI" id="CHEBI:17957"/>
        <dbReference type="ChEBI" id="CHEBI:30616"/>
        <dbReference type="ChEBI" id="CHEBI:58296"/>
        <dbReference type="ChEBI" id="CHEBI:456216"/>
        <dbReference type="EC" id="2.7.1.50"/>
    </reaction>
</comment>
<keyword evidence="10" id="KW-0460">Magnesium</keyword>
<sequence>MEGLLTMTISAADLKDALTAVRETVPLVHCITNYVTVNDCANALLACGGSPIMSDE</sequence>
<keyword evidence="8 12" id="KW-0418">Kinase</keyword>
<evidence type="ECO:0000256" key="10">
    <source>
        <dbReference type="ARBA" id="ARBA00022842"/>
    </source>
</evidence>
<dbReference type="Gene3D" id="3.40.1190.20">
    <property type="match status" value="1"/>
</dbReference>
<comment type="pathway">
    <text evidence="3">Cofactor biosynthesis; thiamine diphosphate biosynthesis; 4-methyl-5-(2-phosphoethyl)-thiazole from 5-(2-hydroxyethyl)-4-methylthiazole: step 1/1.</text>
</comment>
<organism evidence="12 13">
    <name type="scientific">Collinsella stercoris DSM 13279</name>
    <dbReference type="NCBI Taxonomy" id="445975"/>
    <lineage>
        <taxon>Bacteria</taxon>
        <taxon>Bacillati</taxon>
        <taxon>Actinomycetota</taxon>
        <taxon>Coriobacteriia</taxon>
        <taxon>Coriobacteriales</taxon>
        <taxon>Coriobacteriaceae</taxon>
        <taxon>Collinsella</taxon>
    </lineage>
</organism>
<evidence type="ECO:0000256" key="1">
    <source>
        <dbReference type="ARBA" id="ARBA00001771"/>
    </source>
</evidence>
<evidence type="ECO:0000256" key="7">
    <source>
        <dbReference type="ARBA" id="ARBA00022741"/>
    </source>
</evidence>